<evidence type="ECO:0000259" key="3">
    <source>
        <dbReference type="PROSITE" id="PS50943"/>
    </source>
</evidence>
<proteinExistence type="predicted"/>
<protein>
    <submittedName>
        <fullName evidence="4">Plasmid maintenance system antidote protein, XRE family</fullName>
    </submittedName>
</protein>
<dbReference type="Gene3D" id="1.10.260.40">
    <property type="entry name" value="lambda repressor-like DNA-binding domains"/>
    <property type="match status" value="1"/>
</dbReference>
<dbReference type="GO" id="GO:0003677">
    <property type="term" value="F:DNA binding"/>
    <property type="evidence" value="ECO:0007669"/>
    <property type="project" value="UniProtKB-KW"/>
</dbReference>
<dbReference type="PROSITE" id="PS50943">
    <property type="entry name" value="HTH_CROC1"/>
    <property type="match status" value="1"/>
</dbReference>
<organism evidence="4 5">
    <name type="scientific">Candidatus Sulfotelmatobacter kueseliae</name>
    <dbReference type="NCBI Taxonomy" id="2042962"/>
    <lineage>
        <taxon>Bacteria</taxon>
        <taxon>Pseudomonadati</taxon>
        <taxon>Acidobacteriota</taxon>
        <taxon>Terriglobia</taxon>
        <taxon>Terriglobales</taxon>
        <taxon>Candidatus Korobacteraceae</taxon>
        <taxon>Candidatus Sulfotelmatobacter</taxon>
    </lineage>
</organism>
<dbReference type="Pfam" id="PF01381">
    <property type="entry name" value="HTH_3"/>
    <property type="match status" value="1"/>
</dbReference>
<accession>A0A2U3K6C9</accession>
<evidence type="ECO:0000256" key="1">
    <source>
        <dbReference type="ARBA" id="ARBA00023125"/>
    </source>
</evidence>
<dbReference type="PANTHER" id="PTHR36924">
    <property type="entry name" value="ANTITOXIN HIGA-1"/>
    <property type="match status" value="1"/>
</dbReference>
<dbReference type="NCBIfam" id="TIGR02607">
    <property type="entry name" value="antidote_HigA"/>
    <property type="match status" value="1"/>
</dbReference>
<feature type="domain" description="HTH cro/C1-type" evidence="3">
    <location>
        <begin position="25"/>
        <end position="70"/>
    </location>
</feature>
<dbReference type="InterPro" id="IPR013430">
    <property type="entry name" value="Toxin_antidote_HigA"/>
</dbReference>
<dbReference type="OrthoDB" id="9798100at2"/>
<dbReference type="PANTHER" id="PTHR36924:SF1">
    <property type="entry name" value="ANTITOXIN HIGA-1"/>
    <property type="match status" value="1"/>
</dbReference>
<dbReference type="CDD" id="cd00093">
    <property type="entry name" value="HTH_XRE"/>
    <property type="match status" value="1"/>
</dbReference>
<evidence type="ECO:0000313" key="4">
    <source>
        <dbReference type="EMBL" id="SPF35224.1"/>
    </source>
</evidence>
<feature type="region of interest" description="Disordered" evidence="2">
    <location>
        <begin position="83"/>
        <end position="105"/>
    </location>
</feature>
<gene>
    <name evidence="4" type="ORF">SBA1_140115</name>
</gene>
<evidence type="ECO:0000256" key="2">
    <source>
        <dbReference type="SAM" id="MobiDB-lite"/>
    </source>
</evidence>
<dbReference type="InterPro" id="IPR010982">
    <property type="entry name" value="Lambda_DNA-bd_dom_sf"/>
</dbReference>
<dbReference type="Proteomes" id="UP000238701">
    <property type="component" value="Unassembled WGS sequence"/>
</dbReference>
<name>A0A2U3K6C9_9BACT</name>
<dbReference type="InterPro" id="IPR001387">
    <property type="entry name" value="Cro/C1-type_HTH"/>
</dbReference>
<dbReference type="SUPFAM" id="SSF47413">
    <property type="entry name" value="lambda repressor-like DNA-binding domains"/>
    <property type="match status" value="1"/>
</dbReference>
<feature type="compositionally biased region" description="Low complexity" evidence="2">
    <location>
        <begin position="93"/>
        <end position="105"/>
    </location>
</feature>
<dbReference type="EMBL" id="OMOD01000046">
    <property type="protein sequence ID" value="SPF35224.1"/>
    <property type="molecule type" value="Genomic_DNA"/>
</dbReference>
<dbReference type="SMART" id="SM00530">
    <property type="entry name" value="HTH_XRE"/>
    <property type="match status" value="1"/>
</dbReference>
<evidence type="ECO:0000313" key="5">
    <source>
        <dbReference type="Proteomes" id="UP000238701"/>
    </source>
</evidence>
<dbReference type="AlphaFoldDB" id="A0A2U3K6C9"/>
<keyword evidence="1" id="KW-0238">DNA-binding</keyword>
<reference evidence="5" key="1">
    <citation type="submission" date="2018-02" db="EMBL/GenBank/DDBJ databases">
        <authorList>
            <person name="Hausmann B."/>
        </authorList>
    </citation>
    <scope>NUCLEOTIDE SEQUENCE [LARGE SCALE GENOMIC DNA]</scope>
    <source>
        <strain evidence="5">Peat soil MAG SbA1</strain>
    </source>
</reference>
<sequence length="105" mass="11733">MLPNNRIATHPGEILREEFLQPMRLSQADLARALKIPTNRVNELIRGKRGVTPATALLLAAYFGNSAEFWMNLQTAHDLTRARREMRKRPVKAVAGRTRGAVGAD</sequence>